<dbReference type="EMBL" id="CP000089">
    <property type="protein sequence ID" value="AAZ46374.1"/>
    <property type="molecule type" value="Genomic_DNA"/>
</dbReference>
<keyword evidence="1" id="KW-0812">Transmembrane</keyword>
<dbReference type="STRING" id="159087.Daro_1626"/>
<organism evidence="2">
    <name type="scientific">Dechloromonas aromatica (strain RCB)</name>
    <dbReference type="NCBI Taxonomy" id="159087"/>
    <lineage>
        <taxon>Bacteria</taxon>
        <taxon>Pseudomonadati</taxon>
        <taxon>Pseudomonadota</taxon>
        <taxon>Betaproteobacteria</taxon>
        <taxon>Rhodocyclales</taxon>
        <taxon>Azonexaceae</taxon>
        <taxon>Dechloromonas</taxon>
    </lineage>
</organism>
<dbReference type="AlphaFoldDB" id="Q47FK7"/>
<accession>Q47FK7</accession>
<feature type="transmembrane region" description="Helical" evidence="1">
    <location>
        <begin position="59"/>
        <end position="78"/>
    </location>
</feature>
<dbReference type="HOGENOM" id="CLU_1649343_0_0_4"/>
<proteinExistence type="predicted"/>
<feature type="transmembrane region" description="Helical" evidence="1">
    <location>
        <begin position="21"/>
        <end position="39"/>
    </location>
</feature>
<gene>
    <name evidence="2" type="ordered locus">Daro_1626</name>
</gene>
<name>Q47FK7_DECAR</name>
<protein>
    <submittedName>
        <fullName evidence="2">Uncharacterized protein</fullName>
    </submittedName>
</protein>
<dbReference type="KEGG" id="dar:Daro_1626"/>
<keyword evidence="1" id="KW-0472">Membrane</keyword>
<evidence type="ECO:0000313" key="2">
    <source>
        <dbReference type="EMBL" id="AAZ46374.1"/>
    </source>
</evidence>
<evidence type="ECO:0000256" key="1">
    <source>
        <dbReference type="SAM" id="Phobius"/>
    </source>
</evidence>
<sequence length="160" mass="17619">MQADQAQPSGIILFADRLMRYLGKLEFIAVFLPVILLVADCVLLKRTGIATLPYGLFDTKGYLLAVLVVICVLALIMAEIKPSVMGNDFSVTVNVGLGNISLPSNTTDKLIESYFKKRKSGEKTCLVLVFVGLEMVAMFLYGTLVALTIYKYYLQSTMFG</sequence>
<feature type="transmembrane region" description="Helical" evidence="1">
    <location>
        <begin position="125"/>
        <end position="150"/>
    </location>
</feature>
<reference evidence="2" key="1">
    <citation type="submission" date="2005-08" db="EMBL/GenBank/DDBJ databases">
        <title>Complete sequence of Dechloromonas aromatica RCB.</title>
        <authorList>
            <person name="Salinero K.K."/>
            <person name="Copeland A."/>
            <person name="Lucas S."/>
            <person name="Lapidus A."/>
            <person name="Barry K."/>
            <person name="Detter J.C."/>
            <person name="Glavina T."/>
            <person name="Hammon N."/>
            <person name="Israni S."/>
            <person name="Pitluck S."/>
            <person name="Di Bartolo G."/>
            <person name="Trong S."/>
            <person name="Schmutz J."/>
            <person name="Larimer F."/>
            <person name="Land M."/>
            <person name="Ivanova N."/>
            <person name="Richardson P."/>
        </authorList>
    </citation>
    <scope>NUCLEOTIDE SEQUENCE</scope>
    <source>
        <strain evidence="2">RCB</strain>
    </source>
</reference>
<keyword evidence="1" id="KW-1133">Transmembrane helix</keyword>